<dbReference type="Proteomes" id="UP000499080">
    <property type="component" value="Unassembled WGS sequence"/>
</dbReference>
<reference evidence="1 2" key="1">
    <citation type="journal article" date="2019" name="Sci. Rep.">
        <title>Orb-weaving spider Araneus ventricosus genome elucidates the spidroin gene catalogue.</title>
        <authorList>
            <person name="Kono N."/>
            <person name="Nakamura H."/>
            <person name="Ohtoshi R."/>
            <person name="Moran D.A.P."/>
            <person name="Shinohara A."/>
            <person name="Yoshida Y."/>
            <person name="Fujiwara M."/>
            <person name="Mori M."/>
            <person name="Tomita M."/>
            <person name="Arakawa K."/>
        </authorList>
    </citation>
    <scope>NUCLEOTIDE SEQUENCE [LARGE SCALE GENOMIC DNA]</scope>
</reference>
<keyword evidence="2" id="KW-1185">Reference proteome</keyword>
<proteinExistence type="predicted"/>
<name>A0A4Y2SKV1_ARAVE</name>
<accession>A0A4Y2SKV1</accession>
<organism evidence="1 2">
    <name type="scientific">Araneus ventricosus</name>
    <name type="common">Orbweaver spider</name>
    <name type="synonym">Epeira ventricosa</name>
    <dbReference type="NCBI Taxonomy" id="182803"/>
    <lineage>
        <taxon>Eukaryota</taxon>
        <taxon>Metazoa</taxon>
        <taxon>Ecdysozoa</taxon>
        <taxon>Arthropoda</taxon>
        <taxon>Chelicerata</taxon>
        <taxon>Arachnida</taxon>
        <taxon>Araneae</taxon>
        <taxon>Araneomorphae</taxon>
        <taxon>Entelegynae</taxon>
        <taxon>Araneoidea</taxon>
        <taxon>Araneidae</taxon>
        <taxon>Araneus</taxon>
    </lineage>
</organism>
<evidence type="ECO:0000313" key="1">
    <source>
        <dbReference type="EMBL" id="GBN87785.1"/>
    </source>
</evidence>
<comment type="caution">
    <text evidence="1">The sequence shown here is derived from an EMBL/GenBank/DDBJ whole genome shotgun (WGS) entry which is preliminary data.</text>
</comment>
<dbReference type="EMBL" id="BGPR01021965">
    <property type="protein sequence ID" value="GBN87785.1"/>
    <property type="molecule type" value="Genomic_DNA"/>
</dbReference>
<protein>
    <submittedName>
        <fullName evidence="1">Uncharacterized protein</fullName>
    </submittedName>
</protein>
<dbReference type="AlphaFoldDB" id="A0A4Y2SKV1"/>
<gene>
    <name evidence="1" type="ORF">AVEN_530_1</name>
</gene>
<evidence type="ECO:0000313" key="2">
    <source>
        <dbReference type="Proteomes" id="UP000499080"/>
    </source>
</evidence>
<sequence>MTLLYSVRLKPPGRINPPYRFQHLSARSTNTSYLWVTVIAVICHRWLLRGFGGLLSQELLVGDSCWFSLKTKVQIIVCIPRHQERALAQSSSGWMKFASN</sequence>